<reference evidence="2" key="1">
    <citation type="submission" date="2018-10" db="EMBL/GenBank/DDBJ databases">
        <authorList>
            <person name="Peiro R."/>
            <person name="Begona"/>
            <person name="Cbmso G."/>
            <person name="Lopez M."/>
            <person name="Gonzalez S."/>
            <person name="Sacristan E."/>
            <person name="Castillo E."/>
        </authorList>
    </citation>
    <scope>NUCLEOTIDE SEQUENCE [LARGE SCALE GENOMIC DNA]</scope>
</reference>
<organism evidence="1 2">
    <name type="scientific">Rhodoplanes serenus</name>
    <dbReference type="NCBI Taxonomy" id="200615"/>
    <lineage>
        <taxon>Bacteria</taxon>
        <taxon>Pseudomonadati</taxon>
        <taxon>Pseudomonadota</taxon>
        <taxon>Alphaproteobacteria</taxon>
        <taxon>Hyphomicrobiales</taxon>
        <taxon>Nitrobacteraceae</taxon>
        <taxon>Rhodoplanes</taxon>
    </lineage>
</organism>
<dbReference type="RefSeq" id="WP_129607238.1">
    <property type="nucleotide sequence ID" value="NZ_UWOC01000010.1"/>
</dbReference>
<accession>A0A447CPI4</accession>
<dbReference type="Proteomes" id="UP000289200">
    <property type="component" value="Unassembled WGS sequence"/>
</dbReference>
<name>A0A447CPI4_9BRAD</name>
<comment type="caution">
    <text evidence="1">The sequence shown here is derived from an EMBL/GenBank/DDBJ whole genome shotgun (WGS) entry which is preliminary data.</text>
</comment>
<protein>
    <recommendedName>
        <fullName evidence="3">Type I-U CRISPR-associated protein Cas7</fullName>
    </recommendedName>
</protein>
<sequence>MTEPVSPTHELIDTWADDPRGPVALHLRQKLRSVEDTGEGPPPVIFPPTYADVGYNIDPLSDGTKVATIDSVGAQANRMEPLFKTPPLSALVPQIDVVLGNGKSVSVLDAGHRLGDALVRSTALRSEAQAAFASLQRGNAEPIARLAPTSLVFGAWDSRGEGAKLPRIIQSVIRAWDVDVLKRSAQYNPPLDYSALDVFDAEDKAKAEGNTKSPLAQRGFVHVPASDQPGGIVARGGVWRDVTINLIALRRLEGDRIDALRRYILGLCLVAAAEPLDGFLRVGCLLTPDPASHGAWVVVDRQGVRSPVALTSREALDYAAARAKTFGVAEARTVSFDKEAAKADLADGTADGKKASKKTKAVAG</sequence>
<keyword evidence="2" id="KW-1185">Reference proteome</keyword>
<evidence type="ECO:0000313" key="1">
    <source>
        <dbReference type="EMBL" id="VCU07044.1"/>
    </source>
</evidence>
<evidence type="ECO:0000313" key="2">
    <source>
        <dbReference type="Proteomes" id="UP000289200"/>
    </source>
</evidence>
<proteinExistence type="predicted"/>
<dbReference type="InterPro" id="IPR013403">
    <property type="entry name" value="CRISPR-assoc_prot_Csb1/Cas7u"/>
</dbReference>
<gene>
    <name evidence="1" type="ORF">RHODGE_RHODGE_00134</name>
</gene>
<dbReference type="NCBIfam" id="TIGR02570">
    <property type="entry name" value="cas7_GSU0053"/>
    <property type="match status" value="1"/>
</dbReference>
<dbReference type="AlphaFoldDB" id="A0A447CPI4"/>
<dbReference type="Pfam" id="PF09617">
    <property type="entry name" value="Cas_GSU0053"/>
    <property type="match status" value="1"/>
</dbReference>
<dbReference type="EMBL" id="UWOC01000010">
    <property type="protein sequence ID" value="VCU07044.1"/>
    <property type="molecule type" value="Genomic_DNA"/>
</dbReference>
<dbReference type="OrthoDB" id="190628at2"/>
<evidence type="ECO:0008006" key="3">
    <source>
        <dbReference type="Google" id="ProtNLM"/>
    </source>
</evidence>